<evidence type="ECO:0000256" key="2">
    <source>
        <dbReference type="ARBA" id="ARBA00022801"/>
    </source>
</evidence>
<gene>
    <name evidence="7" type="ORF">AAIA72_00640</name>
</gene>
<keyword evidence="3 7" id="KW-0269">Exonuclease</keyword>
<dbReference type="Pfam" id="PF00929">
    <property type="entry name" value="RNase_T"/>
    <property type="match status" value="1"/>
</dbReference>
<accession>A0AB39UXK9</accession>
<dbReference type="SUPFAM" id="SSF53098">
    <property type="entry name" value="Ribonuclease H-like"/>
    <property type="match status" value="1"/>
</dbReference>
<evidence type="ECO:0000256" key="4">
    <source>
        <dbReference type="ARBA" id="ARBA00025483"/>
    </source>
</evidence>
<dbReference type="SMART" id="SM00479">
    <property type="entry name" value="EXOIII"/>
    <property type="match status" value="1"/>
</dbReference>
<evidence type="ECO:0000313" key="7">
    <source>
        <dbReference type="EMBL" id="XDT72526.1"/>
    </source>
</evidence>
<proteinExistence type="predicted"/>
<dbReference type="RefSeq" id="WP_369601532.1">
    <property type="nucleotide sequence ID" value="NZ_CP154858.1"/>
</dbReference>
<dbReference type="GO" id="GO:0005829">
    <property type="term" value="C:cytosol"/>
    <property type="evidence" value="ECO:0007669"/>
    <property type="project" value="TreeGrafter"/>
</dbReference>
<comment type="subunit">
    <text evidence="5">DNA polymerase III contains a core (composed of alpha, epsilon and theta chains) that associates with a tau subunit. This core dimerizes to form the POLIII' complex. PolIII' associates with the gamma complex (composed of gamma, delta, delta', psi and chi chains) and with the beta chain to form the complete DNA polymerase III complex.</text>
</comment>
<dbReference type="InterPro" id="IPR012337">
    <property type="entry name" value="RNaseH-like_sf"/>
</dbReference>
<protein>
    <submittedName>
        <fullName evidence="7">3'-5' exonuclease</fullName>
    </submittedName>
</protein>
<dbReference type="GO" id="GO:0006259">
    <property type="term" value="P:DNA metabolic process"/>
    <property type="evidence" value="ECO:0007669"/>
    <property type="project" value="UniProtKB-ARBA"/>
</dbReference>
<dbReference type="Gene3D" id="3.30.420.10">
    <property type="entry name" value="Ribonuclease H-like superfamily/Ribonuclease H"/>
    <property type="match status" value="1"/>
</dbReference>
<dbReference type="PANTHER" id="PTHR30231:SF4">
    <property type="entry name" value="PROTEIN NEN2"/>
    <property type="match status" value="1"/>
</dbReference>
<dbReference type="GO" id="GO:0008408">
    <property type="term" value="F:3'-5' exonuclease activity"/>
    <property type="evidence" value="ECO:0007669"/>
    <property type="project" value="TreeGrafter"/>
</dbReference>
<reference evidence="7" key="1">
    <citation type="submission" date="2024-05" db="EMBL/GenBank/DDBJ databases">
        <title>Genome sequencing of novel strain.</title>
        <authorList>
            <person name="Ganbat D."/>
            <person name="Ganbat S."/>
            <person name="Lee S.-J."/>
        </authorList>
    </citation>
    <scope>NUCLEOTIDE SEQUENCE</scope>
    <source>
        <strain evidence="7">SMD15-11</strain>
    </source>
</reference>
<dbReference type="PANTHER" id="PTHR30231">
    <property type="entry name" value="DNA POLYMERASE III SUBUNIT EPSILON"/>
    <property type="match status" value="1"/>
</dbReference>
<dbReference type="FunFam" id="3.30.420.10:FF:000045">
    <property type="entry name" value="3'-5' exonuclease DinG"/>
    <property type="match status" value="1"/>
</dbReference>
<dbReference type="AlphaFoldDB" id="A0AB39UXK9"/>
<evidence type="ECO:0000259" key="6">
    <source>
        <dbReference type="SMART" id="SM00479"/>
    </source>
</evidence>
<dbReference type="KEGG" id="tcd:AAIA72_00640"/>
<evidence type="ECO:0000256" key="1">
    <source>
        <dbReference type="ARBA" id="ARBA00022722"/>
    </source>
</evidence>
<evidence type="ECO:0000256" key="3">
    <source>
        <dbReference type="ARBA" id="ARBA00022839"/>
    </source>
</evidence>
<dbReference type="InterPro" id="IPR013520">
    <property type="entry name" value="Ribonucl_H"/>
</dbReference>
<organism evidence="7">
    <name type="scientific">Thermohahella caldifontis</name>
    <dbReference type="NCBI Taxonomy" id="3142973"/>
    <lineage>
        <taxon>Bacteria</taxon>
        <taxon>Pseudomonadati</taxon>
        <taxon>Pseudomonadota</taxon>
        <taxon>Gammaproteobacteria</taxon>
        <taxon>Oceanospirillales</taxon>
        <taxon>Hahellaceae</taxon>
        <taxon>Thermohahella</taxon>
    </lineage>
</organism>
<keyword evidence="1" id="KW-0540">Nuclease</keyword>
<name>A0AB39UXK9_9GAMM</name>
<feature type="domain" description="Exonuclease" evidence="6">
    <location>
        <begin position="34"/>
        <end position="205"/>
    </location>
</feature>
<dbReference type="GO" id="GO:0003676">
    <property type="term" value="F:nucleic acid binding"/>
    <property type="evidence" value="ECO:0007669"/>
    <property type="project" value="InterPro"/>
</dbReference>
<dbReference type="InterPro" id="IPR036397">
    <property type="entry name" value="RNaseH_sf"/>
</dbReference>
<comment type="function">
    <text evidence="4">DNA polymerase III is a complex, multichain enzyme responsible for most of the replicative synthesis in bacteria. The epsilon subunit contain the editing function and is a proofreading 3'-5' exonuclease.</text>
</comment>
<dbReference type="CDD" id="cd06127">
    <property type="entry name" value="DEDDh"/>
    <property type="match status" value="1"/>
</dbReference>
<evidence type="ECO:0000256" key="5">
    <source>
        <dbReference type="ARBA" id="ARBA00026073"/>
    </source>
</evidence>
<dbReference type="EMBL" id="CP154858">
    <property type="protein sequence ID" value="XDT72526.1"/>
    <property type="molecule type" value="Genomic_DNA"/>
</dbReference>
<keyword evidence="2" id="KW-0378">Hydrolase</keyword>
<sequence length="230" mass="25839">MSTPAWFNRLLALCGAGAGYNHVPDEGESLDALRLVVVDVETTGLNLRRDQILSIGAVAVEKGRLKLSESFNRTLKVDARLHKENVLIHGITPTDISDGEPPEQVMEDFLTFLRRAPLVAFHAAFDQKMLEKAIHAHLGQRCRLSAWDLAEWLPALFPEHAQSRRMGLDDWIQALNVPVEQRHNALEDAMATAQLLQMCLARARREGLDTWGALMAEVRRARRRQQATHA</sequence>